<dbReference type="RefSeq" id="WP_188465301.1">
    <property type="nucleotide sequence ID" value="NZ_BMFQ01000003.1"/>
</dbReference>
<organism evidence="1 2">
    <name type="scientific">Bizionia arctica</name>
    <dbReference type="NCBI Taxonomy" id="1495645"/>
    <lineage>
        <taxon>Bacteria</taxon>
        <taxon>Pseudomonadati</taxon>
        <taxon>Bacteroidota</taxon>
        <taxon>Flavobacteriia</taxon>
        <taxon>Flavobacteriales</taxon>
        <taxon>Flavobacteriaceae</taxon>
        <taxon>Bizionia</taxon>
    </lineage>
</organism>
<dbReference type="EMBL" id="BMFQ01000003">
    <property type="protein sequence ID" value="GGG52532.1"/>
    <property type="molecule type" value="Genomic_DNA"/>
</dbReference>
<name>A0A917LQU2_9FLAO</name>
<evidence type="ECO:0000313" key="2">
    <source>
        <dbReference type="Proteomes" id="UP000625976"/>
    </source>
</evidence>
<dbReference type="SUPFAM" id="SSF50969">
    <property type="entry name" value="YVTN repeat-like/Quinoprotein amine dehydrogenase"/>
    <property type="match status" value="1"/>
</dbReference>
<evidence type="ECO:0000313" key="1">
    <source>
        <dbReference type="EMBL" id="GGG52532.1"/>
    </source>
</evidence>
<proteinExistence type="predicted"/>
<gene>
    <name evidence="1" type="ORF">GCM10010976_24550</name>
</gene>
<dbReference type="AlphaFoldDB" id="A0A917LQU2"/>
<comment type="caution">
    <text evidence="1">The sequence shown here is derived from an EMBL/GenBank/DDBJ whole genome shotgun (WGS) entry which is preliminary data.</text>
</comment>
<reference evidence="1" key="1">
    <citation type="journal article" date="2014" name="Int. J. Syst. Evol. Microbiol.">
        <title>Complete genome sequence of Corynebacterium casei LMG S-19264T (=DSM 44701T), isolated from a smear-ripened cheese.</title>
        <authorList>
            <consortium name="US DOE Joint Genome Institute (JGI-PGF)"/>
            <person name="Walter F."/>
            <person name="Albersmeier A."/>
            <person name="Kalinowski J."/>
            <person name="Ruckert C."/>
        </authorList>
    </citation>
    <scope>NUCLEOTIDE SEQUENCE</scope>
    <source>
        <strain evidence="1">CGMCC 1.12751</strain>
    </source>
</reference>
<dbReference type="InterPro" id="IPR011044">
    <property type="entry name" value="Quino_amine_DH_bsu"/>
</dbReference>
<reference evidence="1" key="2">
    <citation type="submission" date="2020-09" db="EMBL/GenBank/DDBJ databases">
        <authorList>
            <person name="Sun Q."/>
            <person name="Zhou Y."/>
        </authorList>
    </citation>
    <scope>NUCLEOTIDE SEQUENCE</scope>
    <source>
        <strain evidence="1">CGMCC 1.12751</strain>
    </source>
</reference>
<accession>A0A917LQU2</accession>
<keyword evidence="2" id="KW-1185">Reference proteome</keyword>
<protein>
    <submittedName>
        <fullName evidence="1">Uncharacterized protein</fullName>
    </submittedName>
</protein>
<sequence>MIKLSNINTYTETPIQIIEPEEILEHDVERDFGKSMFFDNTLITRHTNRFKIWDVTDITTIKLISTTPLSWGGGQFEKEGNLLYLAFGEGFGLDQILVYDISDLNNPFKVKVIEVPEFIKFIIESGIIYLISSTEKAVLKVAENHETTKIIDLSNENQTMFFDTETNISKSGKNIFITSRHEGFYVYSELENNKYEFISKDKPANGYLPNDMQWLVADQEMLLIGNDNVVQYNVTNLNKLKRYKAAKIKTKEIYGAYAKRNQELLVVGNTGANDKFVVAVLAQQEEGGITLSQKPKVECKIKKPSNGKIVKGDPVVGFLLKDDFLLIIGRNNGFFLFKATE</sequence>
<dbReference type="Proteomes" id="UP000625976">
    <property type="component" value="Unassembled WGS sequence"/>
</dbReference>